<keyword evidence="7 9" id="KW-0413">Isomerase</keyword>
<keyword evidence="5 9" id="KW-0697">Rotamase</keyword>
<evidence type="ECO:0000256" key="10">
    <source>
        <dbReference type="RuleBase" id="RU003915"/>
    </source>
</evidence>
<dbReference type="InterPro" id="IPR046357">
    <property type="entry name" value="PPIase_dom_sf"/>
</dbReference>
<evidence type="ECO:0000256" key="8">
    <source>
        <dbReference type="ARBA" id="ARBA00037071"/>
    </source>
</evidence>
<reference evidence="12 13" key="1">
    <citation type="submission" date="2015-07" db="EMBL/GenBank/DDBJ databases">
        <title>Isolation and Genomic Characterization of a Novel Halophilic Metal-Reducing Deltaproteobacterium from the Deep Subsurface.</title>
        <authorList>
            <person name="Badalamenti J.P."/>
            <person name="Summers Z.M."/>
            <person name="Gralnick J.A."/>
            <person name="Bond D.R."/>
        </authorList>
    </citation>
    <scope>NUCLEOTIDE SEQUENCE [LARGE SCALE GENOMIC DNA]</scope>
    <source>
        <strain evidence="12 13">WTL</strain>
    </source>
</reference>
<evidence type="ECO:0000256" key="4">
    <source>
        <dbReference type="ARBA" id="ARBA00022490"/>
    </source>
</evidence>
<evidence type="ECO:0000256" key="1">
    <source>
        <dbReference type="ARBA" id="ARBA00000971"/>
    </source>
</evidence>
<evidence type="ECO:0000256" key="7">
    <source>
        <dbReference type="ARBA" id="ARBA00023235"/>
    </source>
</evidence>
<dbReference type="GO" id="GO:0003755">
    <property type="term" value="F:peptidyl-prolyl cis-trans isomerase activity"/>
    <property type="evidence" value="ECO:0007669"/>
    <property type="project" value="UniProtKB-UniRule"/>
</dbReference>
<evidence type="ECO:0000313" key="12">
    <source>
        <dbReference type="EMBL" id="ALC17324.1"/>
    </source>
</evidence>
<dbReference type="InterPro" id="IPR001179">
    <property type="entry name" value="PPIase_FKBP_dom"/>
</dbReference>
<dbReference type="STRING" id="1603606.DSOUD_2571"/>
<keyword evidence="13" id="KW-1185">Reference proteome</keyword>
<keyword evidence="4" id="KW-0963">Cytoplasm</keyword>
<dbReference type="KEGG" id="des:DSOUD_2571"/>
<gene>
    <name evidence="12" type="ORF">DSOUD_2571</name>
</gene>
<protein>
    <recommendedName>
        <fullName evidence="10">Peptidyl-prolyl cis-trans isomerase</fullName>
        <ecNumber evidence="10">5.2.1.8</ecNumber>
    </recommendedName>
</protein>
<comment type="catalytic activity">
    <reaction evidence="1 9 10">
        <text>[protein]-peptidylproline (omega=180) = [protein]-peptidylproline (omega=0)</text>
        <dbReference type="Rhea" id="RHEA:16237"/>
        <dbReference type="Rhea" id="RHEA-COMP:10747"/>
        <dbReference type="Rhea" id="RHEA-COMP:10748"/>
        <dbReference type="ChEBI" id="CHEBI:83833"/>
        <dbReference type="ChEBI" id="CHEBI:83834"/>
        <dbReference type="EC" id="5.2.1.8"/>
    </reaction>
</comment>
<dbReference type="RefSeq" id="WP_053551341.1">
    <property type="nucleotide sequence ID" value="NZ_CP010802.1"/>
</dbReference>
<dbReference type="GO" id="GO:0042026">
    <property type="term" value="P:protein refolding"/>
    <property type="evidence" value="ECO:0007669"/>
    <property type="project" value="UniProtKB-ARBA"/>
</dbReference>
<evidence type="ECO:0000256" key="3">
    <source>
        <dbReference type="ARBA" id="ARBA00006577"/>
    </source>
</evidence>
<name>A0A0M5IP07_9BACT</name>
<evidence type="ECO:0000313" key="13">
    <source>
        <dbReference type="Proteomes" id="UP000057158"/>
    </source>
</evidence>
<sequence length="142" mass="15489">MRRVKNGDTVSIRYIGTLDNGRIFDSTEDAGALRFTLGAGEVFPALEAAVCGLAVGEAKNVLIPASEAYGPRRKENMKVFRRERLPAGFEPKVGQTMQIRLGSGEELVMRVVLVDEKEVTLDGNHALAGLDLTFALQVEKIE</sequence>
<dbReference type="PATRIC" id="fig|1603606.3.peg.2786"/>
<accession>A0A0M5IP07</accession>
<keyword evidence="6" id="KW-0143">Chaperone</keyword>
<dbReference type="OrthoDB" id="9808891at2"/>
<dbReference type="Gene3D" id="3.10.50.40">
    <property type="match status" value="1"/>
</dbReference>
<evidence type="ECO:0000256" key="5">
    <source>
        <dbReference type="ARBA" id="ARBA00023110"/>
    </source>
</evidence>
<evidence type="ECO:0000256" key="2">
    <source>
        <dbReference type="ARBA" id="ARBA00004496"/>
    </source>
</evidence>
<evidence type="ECO:0000256" key="6">
    <source>
        <dbReference type="ARBA" id="ARBA00023186"/>
    </source>
</evidence>
<comment type="function">
    <text evidence="8">Also involved in hydrogenase metallocenter assembly, probably by participating in the nickel insertion step. This function in hydrogenase biosynthesis requires chaperone activity and the presence of the metal-binding domain, but not PPIase activity.</text>
</comment>
<dbReference type="AlphaFoldDB" id="A0A0M5IP07"/>
<comment type="similarity">
    <text evidence="3 10">Belongs to the FKBP-type PPIase family.</text>
</comment>
<dbReference type="PANTHER" id="PTHR47861">
    <property type="entry name" value="FKBP-TYPE PEPTIDYL-PROLYL CIS-TRANS ISOMERASE SLYD"/>
    <property type="match status" value="1"/>
</dbReference>
<dbReference type="EMBL" id="CP010802">
    <property type="protein sequence ID" value="ALC17324.1"/>
    <property type="molecule type" value="Genomic_DNA"/>
</dbReference>
<feature type="domain" description="PPIase FKBP-type" evidence="11">
    <location>
        <begin position="7"/>
        <end position="117"/>
    </location>
</feature>
<dbReference type="Pfam" id="PF00254">
    <property type="entry name" value="FKBP_C"/>
    <property type="match status" value="1"/>
</dbReference>
<dbReference type="GO" id="GO:0005737">
    <property type="term" value="C:cytoplasm"/>
    <property type="evidence" value="ECO:0007669"/>
    <property type="project" value="UniProtKB-SubCell"/>
</dbReference>
<evidence type="ECO:0000256" key="9">
    <source>
        <dbReference type="PROSITE-ProRule" id="PRU00277"/>
    </source>
</evidence>
<comment type="subcellular location">
    <subcellularLocation>
        <location evidence="2">Cytoplasm</location>
    </subcellularLocation>
</comment>
<dbReference type="SUPFAM" id="SSF54534">
    <property type="entry name" value="FKBP-like"/>
    <property type="match status" value="1"/>
</dbReference>
<proteinExistence type="inferred from homology"/>
<organism evidence="12 13">
    <name type="scientific">Desulfuromonas soudanensis</name>
    <dbReference type="NCBI Taxonomy" id="1603606"/>
    <lineage>
        <taxon>Bacteria</taxon>
        <taxon>Pseudomonadati</taxon>
        <taxon>Thermodesulfobacteriota</taxon>
        <taxon>Desulfuromonadia</taxon>
        <taxon>Desulfuromonadales</taxon>
        <taxon>Desulfuromonadaceae</taxon>
        <taxon>Desulfuromonas</taxon>
    </lineage>
</organism>
<dbReference type="PROSITE" id="PS50059">
    <property type="entry name" value="FKBP_PPIASE"/>
    <property type="match status" value="1"/>
</dbReference>
<dbReference type="PANTHER" id="PTHR47861:SF3">
    <property type="entry name" value="FKBP-TYPE PEPTIDYL-PROLYL CIS-TRANS ISOMERASE SLYD"/>
    <property type="match status" value="1"/>
</dbReference>
<dbReference type="EC" id="5.2.1.8" evidence="10"/>
<dbReference type="Proteomes" id="UP000057158">
    <property type="component" value="Chromosome"/>
</dbReference>
<evidence type="ECO:0000259" key="11">
    <source>
        <dbReference type="PROSITE" id="PS50059"/>
    </source>
</evidence>